<evidence type="ECO:0000313" key="3">
    <source>
        <dbReference type="Proteomes" id="UP000308901"/>
    </source>
</evidence>
<evidence type="ECO:0000313" key="2">
    <source>
        <dbReference type="EMBL" id="TLP40672.1"/>
    </source>
</evidence>
<sequence length="89" mass="10537">MTQIKKDLLEVVENMMIPEVEAYLEDLHTIIEKKEQTEENMEEVRDMESFLVELQNIIYAVNEGKIDDEQAKEIYEKIQGLIKESHSHE</sequence>
<evidence type="ECO:0008006" key="4">
    <source>
        <dbReference type="Google" id="ProtNLM"/>
    </source>
</evidence>
<accession>A0A5R8Y579</accession>
<dbReference type="AlphaFoldDB" id="A0A5R8Y579"/>
<protein>
    <recommendedName>
        <fullName evidence="4">DNA repair protein Rad50</fullName>
    </recommendedName>
</protein>
<feature type="coiled-coil region" evidence="1">
    <location>
        <begin position="20"/>
        <end position="47"/>
    </location>
</feature>
<dbReference type="OrthoDB" id="5346405at2"/>
<keyword evidence="3" id="KW-1185">Reference proteome</keyword>
<dbReference type="RefSeq" id="WP_138150964.1">
    <property type="nucleotide sequence ID" value="NZ_CBDDKQ010000002.1"/>
</dbReference>
<comment type="caution">
    <text evidence="2">The sequence shown here is derived from an EMBL/GenBank/DDBJ whole genome shotgun (WGS) entry which is preliminary data.</text>
</comment>
<evidence type="ECO:0000256" key="1">
    <source>
        <dbReference type="SAM" id="Coils"/>
    </source>
</evidence>
<keyword evidence="1" id="KW-0175">Coiled coil</keyword>
<name>A0A5R8Y579_9BACT</name>
<reference evidence="2 3" key="1">
    <citation type="submission" date="2019-05" db="EMBL/GenBank/DDBJ databases">
        <title>Arcobacter sp. nov., isolated from sea sediment.</title>
        <authorList>
            <person name="Kim W."/>
        </authorList>
    </citation>
    <scope>NUCLEOTIDE SEQUENCE [LARGE SCALE GENOMIC DNA]</scope>
    <source>
        <strain evidence="2 3">CAU 1517</strain>
    </source>
</reference>
<dbReference type="Proteomes" id="UP000308901">
    <property type="component" value="Unassembled WGS sequence"/>
</dbReference>
<dbReference type="EMBL" id="VANU01000001">
    <property type="protein sequence ID" value="TLP40672.1"/>
    <property type="molecule type" value="Genomic_DNA"/>
</dbReference>
<organism evidence="2 3">
    <name type="scientific">Arcobacter arenosus</name>
    <dbReference type="NCBI Taxonomy" id="2576037"/>
    <lineage>
        <taxon>Bacteria</taxon>
        <taxon>Pseudomonadati</taxon>
        <taxon>Campylobacterota</taxon>
        <taxon>Epsilonproteobacteria</taxon>
        <taxon>Campylobacterales</taxon>
        <taxon>Arcobacteraceae</taxon>
        <taxon>Arcobacter</taxon>
    </lineage>
</organism>
<gene>
    <name evidence="2" type="ORF">FDK22_01275</name>
</gene>
<proteinExistence type="predicted"/>